<evidence type="ECO:0000313" key="1">
    <source>
        <dbReference type="EMBL" id="KAF2582422.1"/>
    </source>
</evidence>
<proteinExistence type="predicted"/>
<evidence type="ECO:0000313" key="2">
    <source>
        <dbReference type="Proteomes" id="UP000712281"/>
    </source>
</evidence>
<dbReference type="EMBL" id="QGKW02001660">
    <property type="protein sequence ID" value="KAF2582422.1"/>
    <property type="molecule type" value="Genomic_DNA"/>
</dbReference>
<accession>A0A8S9JLP0</accession>
<dbReference type="AlphaFoldDB" id="A0A8S9JLP0"/>
<reference evidence="1" key="1">
    <citation type="submission" date="2019-12" db="EMBL/GenBank/DDBJ databases">
        <title>Genome sequencing and annotation of Brassica cretica.</title>
        <authorList>
            <person name="Studholme D.J."/>
            <person name="Sarris P.F."/>
        </authorList>
    </citation>
    <scope>NUCLEOTIDE SEQUENCE</scope>
    <source>
        <strain evidence="1">PFS-001/15</strain>
        <tissue evidence="1">Leaf</tissue>
    </source>
</reference>
<name>A0A8S9JLP0_BRACR</name>
<comment type="caution">
    <text evidence="1">The sequence shown here is derived from an EMBL/GenBank/DDBJ whole genome shotgun (WGS) entry which is preliminary data.</text>
</comment>
<organism evidence="1 2">
    <name type="scientific">Brassica cretica</name>
    <name type="common">Mustard</name>
    <dbReference type="NCBI Taxonomy" id="69181"/>
    <lineage>
        <taxon>Eukaryota</taxon>
        <taxon>Viridiplantae</taxon>
        <taxon>Streptophyta</taxon>
        <taxon>Embryophyta</taxon>
        <taxon>Tracheophyta</taxon>
        <taxon>Spermatophyta</taxon>
        <taxon>Magnoliopsida</taxon>
        <taxon>eudicotyledons</taxon>
        <taxon>Gunneridae</taxon>
        <taxon>Pentapetalae</taxon>
        <taxon>rosids</taxon>
        <taxon>malvids</taxon>
        <taxon>Brassicales</taxon>
        <taxon>Brassicaceae</taxon>
        <taxon>Brassiceae</taxon>
        <taxon>Brassica</taxon>
    </lineage>
</organism>
<sequence>MSVLVAVALALLVVLYLVWTVVVEPYLFSVFKWGFRGLWALPPVTAPHPRLCDTVKEHVSGHWGVLVVPPL</sequence>
<gene>
    <name evidence="1" type="ORF">F2Q68_00002452</name>
</gene>
<dbReference type="Proteomes" id="UP000712281">
    <property type="component" value="Unassembled WGS sequence"/>
</dbReference>
<protein>
    <submittedName>
        <fullName evidence="1">Uncharacterized protein</fullName>
    </submittedName>
</protein>